<organism evidence="2 3">
    <name type="scientific">Chryseolinea serpens</name>
    <dbReference type="NCBI Taxonomy" id="947013"/>
    <lineage>
        <taxon>Bacteria</taxon>
        <taxon>Pseudomonadati</taxon>
        <taxon>Bacteroidota</taxon>
        <taxon>Cytophagia</taxon>
        <taxon>Cytophagales</taxon>
        <taxon>Fulvivirgaceae</taxon>
        <taxon>Chryseolinea</taxon>
    </lineage>
</organism>
<dbReference type="RefSeq" id="WP_073141499.1">
    <property type="nucleotide sequence ID" value="NZ_FQWQ01000005.1"/>
</dbReference>
<dbReference type="STRING" id="947013.SAMN04488109_5696"/>
<name>A0A1M5WH84_9BACT</name>
<keyword evidence="3" id="KW-1185">Reference proteome</keyword>
<dbReference type="AlphaFoldDB" id="A0A1M5WH84"/>
<dbReference type="OrthoDB" id="1441434at2"/>
<dbReference type="InterPro" id="IPR027843">
    <property type="entry name" value="DUF4440"/>
</dbReference>
<dbReference type="EMBL" id="FQWQ01000005">
    <property type="protein sequence ID" value="SHH86835.1"/>
    <property type="molecule type" value="Genomic_DNA"/>
</dbReference>
<reference evidence="2 3" key="1">
    <citation type="submission" date="2016-11" db="EMBL/GenBank/DDBJ databases">
        <authorList>
            <person name="Jaros S."/>
            <person name="Januszkiewicz K."/>
            <person name="Wedrychowicz H."/>
        </authorList>
    </citation>
    <scope>NUCLEOTIDE SEQUENCE [LARGE SCALE GENOMIC DNA]</scope>
    <source>
        <strain evidence="2 3">DSM 24574</strain>
    </source>
</reference>
<sequence length="122" mass="13685">METTISTLVENYVSALAQRSVETIDSLLHPEFKVIVNKSVPHQLSAFLSKTNYLDMIRSGKAGGDDYQIEDLSLHVMGPTAMAQYTLRGRQTIMHVFLQLIQEGEDWRIVSNMPYVTACAHA</sequence>
<dbReference type="Proteomes" id="UP000184212">
    <property type="component" value="Unassembled WGS sequence"/>
</dbReference>
<dbReference type="SUPFAM" id="SSF54427">
    <property type="entry name" value="NTF2-like"/>
    <property type="match status" value="1"/>
</dbReference>
<dbReference type="InterPro" id="IPR032710">
    <property type="entry name" value="NTF2-like_dom_sf"/>
</dbReference>
<protein>
    <submittedName>
        <fullName evidence="2">Putative lumazine-binding</fullName>
    </submittedName>
</protein>
<evidence type="ECO:0000313" key="2">
    <source>
        <dbReference type="EMBL" id="SHH86835.1"/>
    </source>
</evidence>
<evidence type="ECO:0000259" key="1">
    <source>
        <dbReference type="Pfam" id="PF14534"/>
    </source>
</evidence>
<dbReference type="Gene3D" id="3.10.450.50">
    <property type="match status" value="1"/>
</dbReference>
<gene>
    <name evidence="2" type="ORF">SAMN04488109_5696</name>
</gene>
<feature type="domain" description="DUF4440" evidence="1">
    <location>
        <begin position="5"/>
        <end position="92"/>
    </location>
</feature>
<evidence type="ECO:0000313" key="3">
    <source>
        <dbReference type="Proteomes" id="UP000184212"/>
    </source>
</evidence>
<accession>A0A1M5WH84</accession>
<proteinExistence type="predicted"/>
<dbReference type="Pfam" id="PF14534">
    <property type="entry name" value="DUF4440"/>
    <property type="match status" value="1"/>
</dbReference>